<accession>A0A842HVN9</accession>
<reference evidence="2 3" key="1">
    <citation type="submission" date="2020-08" db="EMBL/GenBank/DDBJ databases">
        <title>Draft genome sequence of Parasphingopyxis sp. GrpM-11.</title>
        <authorList>
            <person name="Oh J."/>
            <person name="Roh D.-H."/>
        </authorList>
    </citation>
    <scope>NUCLEOTIDE SEQUENCE [LARGE SCALE GENOMIC DNA]</scope>
    <source>
        <strain evidence="2 3">GrpM-11</strain>
    </source>
</reference>
<evidence type="ECO:0000256" key="1">
    <source>
        <dbReference type="SAM" id="MobiDB-lite"/>
    </source>
</evidence>
<dbReference type="AlphaFoldDB" id="A0A842HVN9"/>
<dbReference type="EMBL" id="JACJVJ010000002">
    <property type="protein sequence ID" value="MBC2778108.1"/>
    <property type="molecule type" value="Genomic_DNA"/>
</dbReference>
<dbReference type="RefSeq" id="WP_185802165.1">
    <property type="nucleotide sequence ID" value="NZ_JACJVJ010000002.1"/>
</dbReference>
<feature type="compositionally biased region" description="Acidic residues" evidence="1">
    <location>
        <begin position="104"/>
        <end position="118"/>
    </location>
</feature>
<feature type="compositionally biased region" description="Acidic residues" evidence="1">
    <location>
        <begin position="175"/>
        <end position="210"/>
    </location>
</feature>
<evidence type="ECO:0000313" key="3">
    <source>
        <dbReference type="Proteomes" id="UP000564378"/>
    </source>
</evidence>
<feature type="compositionally biased region" description="Basic and acidic residues" evidence="1">
    <location>
        <begin position="17"/>
        <end position="36"/>
    </location>
</feature>
<feature type="compositionally biased region" description="Pro residues" evidence="1">
    <location>
        <begin position="212"/>
        <end position="222"/>
    </location>
</feature>
<dbReference type="Proteomes" id="UP000564378">
    <property type="component" value="Unassembled WGS sequence"/>
</dbReference>
<protein>
    <submittedName>
        <fullName evidence="2">Uncharacterized protein</fullName>
    </submittedName>
</protein>
<comment type="caution">
    <text evidence="2">The sequence shown here is derived from an EMBL/GenBank/DDBJ whole genome shotgun (WGS) entry which is preliminary data.</text>
</comment>
<proteinExistence type="predicted"/>
<feature type="compositionally biased region" description="Basic and acidic residues" evidence="1">
    <location>
        <begin position="50"/>
        <end position="60"/>
    </location>
</feature>
<feature type="compositionally biased region" description="Acidic residues" evidence="1">
    <location>
        <begin position="76"/>
        <end position="85"/>
    </location>
</feature>
<keyword evidence="3" id="KW-1185">Reference proteome</keyword>
<organism evidence="2 3">
    <name type="scientific">Parasphingopyxis marina</name>
    <dbReference type="NCBI Taxonomy" id="2761622"/>
    <lineage>
        <taxon>Bacteria</taxon>
        <taxon>Pseudomonadati</taxon>
        <taxon>Pseudomonadota</taxon>
        <taxon>Alphaproteobacteria</taxon>
        <taxon>Sphingomonadales</taxon>
        <taxon>Sphingomonadaceae</taxon>
        <taxon>Parasphingopyxis</taxon>
    </lineage>
</organism>
<gene>
    <name evidence="2" type="ORF">H6P80_10820</name>
</gene>
<feature type="region of interest" description="Disordered" evidence="1">
    <location>
        <begin position="175"/>
        <end position="229"/>
    </location>
</feature>
<evidence type="ECO:0000313" key="2">
    <source>
        <dbReference type="EMBL" id="MBC2778108.1"/>
    </source>
</evidence>
<feature type="region of interest" description="Disordered" evidence="1">
    <location>
        <begin position="1"/>
        <end position="147"/>
    </location>
</feature>
<name>A0A842HVN9_9SPHN</name>
<sequence length="303" mass="32888">MRRQGFMNPDGDVAPGDLHDDLGWNDMGHDVPHPVDADNQDGFGEASVPEVRKQLDRLNEDLADESTSGGFTVADLESELTDDYDDRPTITTNSHGGLTPMGAEDGDYEEDPEDETADMETPGAEAWSMPPVSEHHAEFSADDEEDAAEIEAVETGGFATIEPVGEPDAIEEFAEAAEAEDASEAEEVSAVEEVAEAEEFAEAAEDDEPSEPTQPPAPPSIPHPMRRPLMMPTISVGEDMVPAREKIAFTLRLDKERHLKLRLASAVTNRSAQRLVTAALDQFLESIPEVEALVEKSSGRKTH</sequence>